<keyword evidence="1" id="KW-0472">Membrane</keyword>
<gene>
    <name evidence="2" type="ORF">PPSC2_26310</name>
</gene>
<dbReference type="Proteomes" id="UP000006868">
    <property type="component" value="Plasmid pSC2"/>
</dbReference>
<feature type="transmembrane region" description="Helical" evidence="1">
    <location>
        <begin position="60"/>
        <end position="82"/>
    </location>
</feature>
<sequence length="210" mass="24064">MWFWFFIFVSVFLLLSPSIWCVTKENKSVITFWQLGKIAYFFVLALLFGYFVLKDHTYSALFSTILIPYGIWLCVETSYLFSSSKWGLFIPIALVWIYMTMIFPLIIRQDLYSLVQAVATGESKQVVNPTNVSQLKKITGKVLRVGTVQMGDAPIVQVILENSNKVFNLNPKKAIFASFIKEGDMLNLSFVDTKEANVTVEKMTNQTIHR</sequence>
<evidence type="ECO:0000313" key="2">
    <source>
        <dbReference type="EMBL" id="AKA44348.1"/>
    </source>
</evidence>
<feature type="transmembrane region" description="Helical" evidence="1">
    <location>
        <begin position="31"/>
        <end position="53"/>
    </location>
</feature>
<organism evidence="2 3">
    <name type="scientific">Paenibacillus polymyxa (strain SC2)</name>
    <name type="common">Bacillus polymyxa</name>
    <dbReference type="NCBI Taxonomy" id="886882"/>
    <lineage>
        <taxon>Bacteria</taxon>
        <taxon>Bacillati</taxon>
        <taxon>Bacillota</taxon>
        <taxon>Bacilli</taxon>
        <taxon>Bacillales</taxon>
        <taxon>Paenibacillaceae</taxon>
        <taxon>Paenibacillus</taxon>
    </lineage>
</organism>
<feature type="transmembrane region" description="Helical" evidence="1">
    <location>
        <begin position="88"/>
        <end position="107"/>
    </location>
</feature>
<evidence type="ECO:0000256" key="1">
    <source>
        <dbReference type="SAM" id="Phobius"/>
    </source>
</evidence>
<name>A0A0D5ZCL1_PAEPS</name>
<dbReference type="AlphaFoldDB" id="A0A0D5ZCL1"/>
<proteinExistence type="predicted"/>
<dbReference type="EMBL" id="CP002214">
    <property type="protein sequence ID" value="AKA44348.1"/>
    <property type="molecule type" value="Genomic_DNA"/>
</dbReference>
<dbReference type="HOGENOM" id="CLU_1309136_0_0_9"/>
<keyword evidence="1" id="KW-0812">Transmembrane</keyword>
<dbReference type="KEGG" id="ppm:PPSC2_26310"/>
<protein>
    <submittedName>
        <fullName evidence="2">Uncharacterized protein</fullName>
    </submittedName>
</protein>
<accession>A0A0D5ZCL1</accession>
<keyword evidence="1" id="KW-1133">Transmembrane helix</keyword>
<reference evidence="2 3" key="1">
    <citation type="journal article" date="2011" name="J. Bacteriol.">
        <title>Complete genome sequence of Paenibacillus polymyxa SC2, a strain of plant growth-promoting Rhizobacterium with broad-spectrum antimicrobial activity.</title>
        <authorList>
            <person name="Ma M."/>
            <person name="Wang C."/>
            <person name="Ding Y."/>
            <person name="Li L."/>
            <person name="Shen D."/>
            <person name="Jiang X."/>
            <person name="Guan D."/>
            <person name="Cao F."/>
            <person name="Chen H."/>
            <person name="Feng R."/>
            <person name="Wang X."/>
            <person name="Ge Y."/>
            <person name="Yao L."/>
            <person name="Bing X."/>
            <person name="Yang X."/>
            <person name="Li J."/>
            <person name="Du B."/>
        </authorList>
    </citation>
    <scope>NUCLEOTIDE SEQUENCE [LARGE SCALE GENOMIC DNA]</scope>
    <source>
        <strain evidence="2 3">SC2</strain>
        <plasmid evidence="3">pSC2</plasmid>
    </source>
</reference>
<keyword evidence="2" id="KW-0614">Plasmid</keyword>
<dbReference type="PATRIC" id="fig|886882.15.peg.5542"/>
<evidence type="ECO:0000313" key="3">
    <source>
        <dbReference type="Proteomes" id="UP000006868"/>
    </source>
</evidence>
<geneLocation type="plasmid" evidence="2 3">
    <name>pSC2</name>
</geneLocation>